<accession>A0A931ITV3</accession>
<reference evidence="2" key="1">
    <citation type="submission" date="2020-12" db="EMBL/GenBank/DDBJ databases">
        <title>The genome sequence of Inhella sp. 4Y17.</title>
        <authorList>
            <person name="Liu Y."/>
        </authorList>
    </citation>
    <scope>NUCLEOTIDE SEQUENCE</scope>
    <source>
        <strain evidence="2">4Y10</strain>
    </source>
</reference>
<keyword evidence="1" id="KW-0732">Signal</keyword>
<dbReference type="Gene3D" id="3.40.190.10">
    <property type="entry name" value="Periplasmic binding protein-like II"/>
    <property type="match status" value="2"/>
</dbReference>
<evidence type="ECO:0000256" key="1">
    <source>
        <dbReference type="SAM" id="SignalP"/>
    </source>
</evidence>
<keyword evidence="3" id="KW-1185">Reference proteome</keyword>
<feature type="signal peptide" evidence="1">
    <location>
        <begin position="1"/>
        <end position="24"/>
    </location>
</feature>
<proteinExistence type="predicted"/>
<name>A0A931ITV3_9BURK</name>
<comment type="caution">
    <text evidence="2">The sequence shown here is derived from an EMBL/GenBank/DDBJ whole genome shotgun (WGS) entry which is preliminary data.</text>
</comment>
<dbReference type="SUPFAM" id="SSF53850">
    <property type="entry name" value="Periplasmic binding protein-like II"/>
    <property type="match status" value="1"/>
</dbReference>
<dbReference type="RefSeq" id="WP_198099041.1">
    <property type="nucleotide sequence ID" value="NZ_JAEDAL010000001.1"/>
</dbReference>
<gene>
    <name evidence="2" type="ORF">I7X43_01080</name>
</gene>
<dbReference type="Proteomes" id="UP000620139">
    <property type="component" value="Unassembled WGS sequence"/>
</dbReference>
<sequence>MVSGFGLAVALGTLLLGTPLNAQAADAWRVGSFEDQQAAGPFHRIVSEAYARIGLKAHFEPVPLLRGESLLGSGDLDAVLARTEQSAAKLPFALKVGVPLRLVEYVAVRQPPCAPRLELAELARLRVTLQRGSGALEAALPAGPKVPALDPHEALRYVQGGMADLAALPLTPAMRTAVEREGFCTVAEPLLVVPFFHLIHTRHAAWLPRLDSALKDLERSGFTARVWQDAERDYAGWQLKLNRPGASSKP</sequence>
<dbReference type="EMBL" id="JAEDAL010000001">
    <property type="protein sequence ID" value="MBH9551426.1"/>
    <property type="molecule type" value="Genomic_DNA"/>
</dbReference>
<evidence type="ECO:0008006" key="4">
    <source>
        <dbReference type="Google" id="ProtNLM"/>
    </source>
</evidence>
<organism evidence="2 3">
    <name type="scientific">Inhella gelatinilytica</name>
    <dbReference type="NCBI Taxonomy" id="2795030"/>
    <lineage>
        <taxon>Bacteria</taxon>
        <taxon>Pseudomonadati</taxon>
        <taxon>Pseudomonadota</taxon>
        <taxon>Betaproteobacteria</taxon>
        <taxon>Burkholderiales</taxon>
        <taxon>Sphaerotilaceae</taxon>
        <taxon>Inhella</taxon>
    </lineage>
</organism>
<protein>
    <recommendedName>
        <fullName evidence="4">Solute-binding protein family 3/N-terminal domain-containing protein</fullName>
    </recommendedName>
</protein>
<evidence type="ECO:0000313" key="3">
    <source>
        <dbReference type="Proteomes" id="UP000620139"/>
    </source>
</evidence>
<dbReference type="AlphaFoldDB" id="A0A931ITV3"/>
<evidence type="ECO:0000313" key="2">
    <source>
        <dbReference type="EMBL" id="MBH9551426.1"/>
    </source>
</evidence>
<feature type="chain" id="PRO_5037365486" description="Solute-binding protein family 3/N-terminal domain-containing protein" evidence="1">
    <location>
        <begin position="25"/>
        <end position="250"/>
    </location>
</feature>